<feature type="chain" id="PRO_5041244161" description="Type 1 fimbrial protein" evidence="1">
    <location>
        <begin position="24"/>
        <end position="104"/>
    </location>
</feature>
<organism evidence="2 3">
    <name type="scientific">Erwinia pyri</name>
    <dbReference type="NCBI Taxonomy" id="3062598"/>
    <lineage>
        <taxon>Bacteria</taxon>
        <taxon>Pseudomonadati</taxon>
        <taxon>Pseudomonadota</taxon>
        <taxon>Gammaproteobacteria</taxon>
        <taxon>Enterobacterales</taxon>
        <taxon>Erwiniaceae</taxon>
        <taxon>Erwinia</taxon>
    </lineage>
</organism>
<feature type="signal peptide" evidence="1">
    <location>
        <begin position="1"/>
        <end position="23"/>
    </location>
</feature>
<protein>
    <recommendedName>
        <fullName evidence="4">Type 1 fimbrial protein</fullName>
    </recommendedName>
</protein>
<keyword evidence="1" id="KW-0732">Signal</keyword>
<sequence length="104" mass="11437">MMKSIQPALIIMLLATGTSHALAQERATENSSGNLQFQGAVMETSCTTDMQQNRVMTSCFREGKNQMISAPVSALQHLPPAIGSSELRWLDSTHQRAILTQNYN</sequence>
<evidence type="ECO:0000313" key="3">
    <source>
        <dbReference type="Proteomes" id="UP001228139"/>
    </source>
</evidence>
<dbReference type="RefSeq" id="WP_306211702.1">
    <property type="nucleotide sequence ID" value="NZ_CP132353.1"/>
</dbReference>
<dbReference type="KEGG" id="epi:Q3V30_07015"/>
<gene>
    <name evidence="2" type="ORF">Q3V30_07015</name>
</gene>
<name>A0AA50DLN3_9GAMM</name>
<keyword evidence="3" id="KW-1185">Reference proteome</keyword>
<dbReference type="AlphaFoldDB" id="A0AA50DLN3"/>
<dbReference type="Proteomes" id="UP001228139">
    <property type="component" value="Chromosome"/>
</dbReference>
<proteinExistence type="predicted"/>
<dbReference type="EMBL" id="CP132353">
    <property type="protein sequence ID" value="WLS80224.1"/>
    <property type="molecule type" value="Genomic_DNA"/>
</dbReference>
<reference evidence="2 3" key="1">
    <citation type="submission" date="2023-07" db="EMBL/GenBank/DDBJ databases">
        <title>Pathogenic bacteria of pear tree diseases.</title>
        <authorList>
            <person name="Zhang Z."/>
            <person name="He L."/>
            <person name="Huang R."/>
        </authorList>
    </citation>
    <scope>NUCLEOTIDE SEQUENCE [LARGE SCALE GENOMIC DNA]</scope>
    <source>
        <strain evidence="2 3">DE2</strain>
    </source>
</reference>
<evidence type="ECO:0000256" key="1">
    <source>
        <dbReference type="SAM" id="SignalP"/>
    </source>
</evidence>
<accession>A0AA50DLN3</accession>
<evidence type="ECO:0000313" key="2">
    <source>
        <dbReference type="EMBL" id="WLS80224.1"/>
    </source>
</evidence>
<evidence type="ECO:0008006" key="4">
    <source>
        <dbReference type="Google" id="ProtNLM"/>
    </source>
</evidence>